<dbReference type="GO" id="GO:0015104">
    <property type="term" value="F:antimonite transmembrane transporter activity"/>
    <property type="evidence" value="ECO:0007669"/>
    <property type="project" value="TreeGrafter"/>
</dbReference>
<evidence type="ECO:0000313" key="10">
    <source>
        <dbReference type="EMBL" id="GAD51907.1"/>
    </source>
</evidence>
<dbReference type="GO" id="GO:0046685">
    <property type="term" value="P:response to arsenic-containing substance"/>
    <property type="evidence" value="ECO:0007669"/>
    <property type="project" value="UniProtKB-KW"/>
</dbReference>
<evidence type="ECO:0000256" key="9">
    <source>
        <dbReference type="SAM" id="Phobius"/>
    </source>
</evidence>
<evidence type="ECO:0000256" key="5">
    <source>
        <dbReference type="ARBA" id="ARBA00022692"/>
    </source>
</evidence>
<keyword evidence="7 9" id="KW-1133">Transmembrane helix</keyword>
<comment type="caution">
    <text evidence="10">The sequence shown here is derived from an EMBL/GenBank/DDBJ whole genome shotgun (WGS) entry which is preliminary data.</text>
</comment>
<evidence type="ECO:0000256" key="1">
    <source>
        <dbReference type="ARBA" id="ARBA00004651"/>
    </source>
</evidence>
<feature type="transmembrane region" description="Helical" evidence="9">
    <location>
        <begin position="35"/>
        <end position="57"/>
    </location>
</feature>
<feature type="transmembrane region" description="Helical" evidence="9">
    <location>
        <begin position="199"/>
        <end position="218"/>
    </location>
</feature>
<evidence type="ECO:0000256" key="6">
    <source>
        <dbReference type="ARBA" id="ARBA00022849"/>
    </source>
</evidence>
<dbReference type="InterPro" id="IPR002657">
    <property type="entry name" value="BilAc:Na_symport/Acr3"/>
</dbReference>
<feature type="transmembrane region" description="Helical" evidence="9">
    <location>
        <begin position="239"/>
        <end position="257"/>
    </location>
</feature>
<evidence type="ECO:0000256" key="3">
    <source>
        <dbReference type="ARBA" id="ARBA00022448"/>
    </source>
</evidence>
<keyword evidence="5 9" id="KW-0812">Transmembrane</keyword>
<dbReference type="PANTHER" id="PTHR43057:SF1">
    <property type="entry name" value="ARSENICAL-RESISTANCE PROTEIN 3"/>
    <property type="match status" value="1"/>
</dbReference>
<organism evidence="10 11">
    <name type="scientific">Halarchaeum acidiphilum MH1-52-1</name>
    <dbReference type="NCBI Taxonomy" id="1261545"/>
    <lineage>
        <taxon>Archaea</taxon>
        <taxon>Methanobacteriati</taxon>
        <taxon>Methanobacteriota</taxon>
        <taxon>Stenosarchaea group</taxon>
        <taxon>Halobacteria</taxon>
        <taxon>Halobacteriales</taxon>
        <taxon>Halobacteriaceae</taxon>
    </lineage>
</organism>
<evidence type="ECO:0000256" key="7">
    <source>
        <dbReference type="ARBA" id="ARBA00022989"/>
    </source>
</evidence>
<dbReference type="NCBIfam" id="TIGR00832">
    <property type="entry name" value="acr3"/>
    <property type="match status" value="1"/>
</dbReference>
<keyword evidence="4" id="KW-1003">Cell membrane</keyword>
<dbReference type="AlphaFoldDB" id="U2YT42"/>
<dbReference type="eggNOG" id="arCOG02190">
    <property type="taxonomic scope" value="Archaea"/>
</dbReference>
<evidence type="ECO:0000256" key="8">
    <source>
        <dbReference type="ARBA" id="ARBA00023136"/>
    </source>
</evidence>
<accession>U2YT42</accession>
<keyword evidence="8 9" id="KW-0472">Membrane</keyword>
<keyword evidence="3" id="KW-0813">Transport</keyword>
<feature type="transmembrane region" description="Helical" evidence="9">
    <location>
        <begin position="132"/>
        <end position="151"/>
    </location>
</feature>
<comment type="subcellular location">
    <subcellularLocation>
        <location evidence="1">Cell membrane</location>
        <topology evidence="1">Multi-pass membrane protein</topology>
    </subcellularLocation>
</comment>
<feature type="transmembrane region" description="Helical" evidence="9">
    <location>
        <begin position="163"/>
        <end position="187"/>
    </location>
</feature>
<dbReference type="Pfam" id="PF01758">
    <property type="entry name" value="SBF"/>
    <property type="match status" value="1"/>
</dbReference>
<evidence type="ECO:0000256" key="4">
    <source>
        <dbReference type="ARBA" id="ARBA00022475"/>
    </source>
</evidence>
<dbReference type="InterPro" id="IPR004706">
    <property type="entry name" value="Arsenical-R_Acr3"/>
</dbReference>
<dbReference type="PANTHER" id="PTHR43057">
    <property type="entry name" value="ARSENITE EFFLUX TRANSPORTER"/>
    <property type="match status" value="1"/>
</dbReference>
<dbReference type="GO" id="GO:0005886">
    <property type="term" value="C:plasma membrane"/>
    <property type="evidence" value="ECO:0007669"/>
    <property type="project" value="UniProtKB-SubCell"/>
</dbReference>
<comment type="similarity">
    <text evidence="2">Belongs to the arsenical resistance-3 (ACR3) (TC 2.A.59) family.</text>
</comment>
<dbReference type="GO" id="GO:0015297">
    <property type="term" value="F:antiporter activity"/>
    <property type="evidence" value="ECO:0007669"/>
    <property type="project" value="InterPro"/>
</dbReference>
<keyword evidence="11" id="KW-1185">Reference proteome</keyword>
<sequence length="374" mass="40085">MVSRESRQIRPLADSHSPPEVARVSDDLGVLDRYLTVWIGLAMVLGVALGQFVPGVADALNAVTWHGTSLPIAIGLFVMIFPIMAEIDYGRIPRVTRTARKEIGLTLAFNWLVAPFLMYGLATFFLGGSPDLVTGLIIVGIAPCIAMVLVWNELAAGNQEMCAVCVGVNSLLQIVLFVPYAFLFLTVLRGTSVDVSMGLIAQMVLVFLGLPLALGYLTQRVAFRTVGRETYYGRVIPRIGPLGLLGLLFTVVVMFALKGDYIVSNPEQIVRIAIPLLVFFVALWGIAYGVSALIGFDYTESVSLAFTAASNNFELAIAVAVAVFGIGSNVALATVVGPLIEVPVMLALVRVALATKGRLFDTDGDRTAFTPTDD</sequence>
<protein>
    <submittedName>
        <fullName evidence="10">Arsenical-resistance protein ACR3</fullName>
    </submittedName>
</protein>
<dbReference type="Gene3D" id="1.20.1530.20">
    <property type="match status" value="1"/>
</dbReference>
<feature type="transmembrane region" description="Helical" evidence="9">
    <location>
        <begin position="105"/>
        <end position="126"/>
    </location>
</feature>
<feature type="transmembrane region" description="Helical" evidence="9">
    <location>
        <begin position="63"/>
        <end position="84"/>
    </location>
</feature>
<dbReference type="PIRSF" id="PIRSF005508">
    <property type="entry name" value="Acr3"/>
    <property type="match status" value="1"/>
</dbReference>
<name>U2YT42_9EURY</name>
<dbReference type="FunFam" id="1.20.1530.20:FF:000009">
    <property type="entry name" value="Arsenite transporter, ACR3 family"/>
    <property type="match status" value="1"/>
</dbReference>
<dbReference type="Proteomes" id="UP000016986">
    <property type="component" value="Unassembled WGS sequence"/>
</dbReference>
<evidence type="ECO:0000313" key="11">
    <source>
        <dbReference type="Proteomes" id="UP000016986"/>
    </source>
</evidence>
<proteinExistence type="inferred from homology"/>
<dbReference type="GO" id="GO:0015105">
    <property type="term" value="F:arsenite transmembrane transporter activity"/>
    <property type="evidence" value="ECO:0007669"/>
    <property type="project" value="TreeGrafter"/>
</dbReference>
<feature type="transmembrane region" description="Helical" evidence="9">
    <location>
        <begin position="269"/>
        <end position="290"/>
    </location>
</feature>
<keyword evidence="6" id="KW-0059">Arsenical resistance</keyword>
<gene>
    <name evidence="10" type="ORF">MBEHAL_0667</name>
</gene>
<reference evidence="10 11" key="1">
    <citation type="submission" date="2013-09" db="EMBL/GenBank/DDBJ databases">
        <title>Whole genome sequencing of Halarchaeum acidiphilum strain MH1-52-1.</title>
        <authorList>
            <person name="Shimane Y."/>
            <person name="Minegishi H."/>
            <person name="Nishi S."/>
            <person name="Echigo A."/>
            <person name="Shuto A."/>
            <person name="Konishi M."/>
            <person name="Ito T."/>
            <person name="Ohkuma M."/>
            <person name="Ohta Y."/>
            <person name="Nagano Y."/>
            <person name="Tsubouchi T."/>
            <person name="Mori K."/>
            <person name="Usui K."/>
            <person name="Kamekura M."/>
            <person name="Usami R."/>
            <person name="Takaki Y."/>
            <person name="Hatada Y."/>
        </authorList>
    </citation>
    <scope>NUCLEOTIDE SEQUENCE [LARGE SCALE GENOMIC DNA]</scope>
    <source>
        <strain evidence="10 11">JCM 16109</strain>
    </source>
</reference>
<dbReference type="EMBL" id="BATA01000010">
    <property type="protein sequence ID" value="GAD51907.1"/>
    <property type="molecule type" value="Genomic_DNA"/>
</dbReference>
<dbReference type="InterPro" id="IPR038770">
    <property type="entry name" value="Na+/solute_symporter_sf"/>
</dbReference>
<evidence type="ECO:0000256" key="2">
    <source>
        <dbReference type="ARBA" id="ARBA00010110"/>
    </source>
</evidence>